<dbReference type="OrthoDB" id="266229at2"/>
<feature type="transmembrane region" description="Helical" evidence="9">
    <location>
        <begin position="140"/>
        <end position="163"/>
    </location>
</feature>
<dbReference type="AlphaFoldDB" id="A0A2Z3GYQ3"/>
<evidence type="ECO:0000256" key="3">
    <source>
        <dbReference type="ARBA" id="ARBA00022448"/>
    </source>
</evidence>
<evidence type="ECO:0000256" key="7">
    <source>
        <dbReference type="ARBA" id="ARBA00023136"/>
    </source>
</evidence>
<feature type="domain" description="ABC transmembrane type-1" evidence="10">
    <location>
        <begin position="67"/>
        <end position="270"/>
    </location>
</feature>
<evidence type="ECO:0000256" key="1">
    <source>
        <dbReference type="ARBA" id="ARBA00004651"/>
    </source>
</evidence>
<sequence>MALPPPTRAHRRTEPVWLRVTLTVLALLAMTVLVVVPVISVFVEALADGVGAYWRNLTADADTRHSVLLTLTVAPIAVLLNLVFGVAAAWAITRFRFRGRTLLVTLIDVPFSVSPVVAGLMFVLLFGLQGLLGPWLRTNGLQVLFTVPGLVIATTFVTLPFVARELIPVMEAIGPDEELAALSLGASGRQIFWRITLPNIKWGLLYGVILCNARAMGEFGAVYVVSGRIAGETCTMPLQVEVLFQDFNSPAAFALASVLTLLAVVTLLLKVWVEGRVRGQKTEEREPNEEKPPS</sequence>
<evidence type="ECO:0000256" key="9">
    <source>
        <dbReference type="SAM" id="Phobius"/>
    </source>
</evidence>
<evidence type="ECO:0000256" key="8">
    <source>
        <dbReference type="ARBA" id="ARBA00025323"/>
    </source>
</evidence>
<comment type="function">
    <text evidence="8">Part of the ABC transporter complex CysAWTP (TC 3.A.1.6.1) involved in sulfate/thiosulfate import. Probably responsible for the translocation of the substrate across the membrane.</text>
</comment>
<dbReference type="EMBL" id="CP025958">
    <property type="protein sequence ID" value="AWM37182.1"/>
    <property type="molecule type" value="Genomic_DNA"/>
</dbReference>
<accession>A0A2Z3GYQ3</accession>
<feature type="transmembrane region" description="Helical" evidence="9">
    <location>
        <begin position="251"/>
        <end position="273"/>
    </location>
</feature>
<dbReference type="NCBIfam" id="TIGR02140">
    <property type="entry name" value="permease_CysW"/>
    <property type="match status" value="1"/>
</dbReference>
<dbReference type="CDD" id="cd06261">
    <property type="entry name" value="TM_PBP2"/>
    <property type="match status" value="1"/>
</dbReference>
<dbReference type="GO" id="GO:0005886">
    <property type="term" value="C:plasma membrane"/>
    <property type="evidence" value="ECO:0007669"/>
    <property type="project" value="UniProtKB-SubCell"/>
</dbReference>
<keyword evidence="12" id="KW-1185">Reference proteome</keyword>
<feature type="transmembrane region" description="Helical" evidence="9">
    <location>
        <begin position="102"/>
        <end position="128"/>
    </location>
</feature>
<dbReference type="RefSeq" id="WP_029600866.1">
    <property type="nucleotide sequence ID" value="NZ_CP025958.1"/>
</dbReference>
<keyword evidence="7 9" id="KW-0472">Membrane</keyword>
<dbReference type="Gene3D" id="1.10.3720.10">
    <property type="entry name" value="MetI-like"/>
    <property type="match status" value="1"/>
</dbReference>
<evidence type="ECO:0000256" key="5">
    <source>
        <dbReference type="ARBA" id="ARBA00022989"/>
    </source>
</evidence>
<evidence type="ECO:0000256" key="6">
    <source>
        <dbReference type="ARBA" id="ARBA00023032"/>
    </source>
</evidence>
<keyword evidence="3" id="KW-0813">Transport</keyword>
<dbReference type="Proteomes" id="UP000245802">
    <property type="component" value="Chromosome"/>
</dbReference>
<dbReference type="KEGG" id="gog:C1280_09195"/>
<evidence type="ECO:0000259" key="10">
    <source>
        <dbReference type="PROSITE" id="PS50928"/>
    </source>
</evidence>
<keyword evidence="6" id="KW-0764">Sulfate transport</keyword>
<dbReference type="PANTHER" id="PTHR30406:SF9">
    <property type="entry name" value="SULFATE TRANSPORT SYSTEM PERMEASE PROTEIN CYSW"/>
    <property type="match status" value="1"/>
</dbReference>
<dbReference type="PROSITE" id="PS50928">
    <property type="entry name" value="ABC_TM1"/>
    <property type="match status" value="1"/>
</dbReference>
<evidence type="ECO:0000256" key="2">
    <source>
        <dbReference type="ARBA" id="ARBA00011779"/>
    </source>
</evidence>
<dbReference type="GO" id="GO:0015419">
    <property type="term" value="F:ABC-type sulfate transporter activity"/>
    <property type="evidence" value="ECO:0007669"/>
    <property type="project" value="InterPro"/>
</dbReference>
<feature type="transmembrane region" description="Helical" evidence="9">
    <location>
        <begin position="67"/>
        <end position="90"/>
    </location>
</feature>
<comment type="subcellular location">
    <subcellularLocation>
        <location evidence="1">Cell membrane</location>
        <topology evidence="1">Multi-pass membrane protein</topology>
    </subcellularLocation>
</comment>
<dbReference type="NCBIfam" id="TIGR00969">
    <property type="entry name" value="3a0106s02"/>
    <property type="match status" value="1"/>
</dbReference>
<evidence type="ECO:0000256" key="4">
    <source>
        <dbReference type="ARBA" id="ARBA00022692"/>
    </source>
</evidence>
<dbReference type="InterPro" id="IPR011866">
    <property type="entry name" value="CysW_permease"/>
</dbReference>
<dbReference type="InterPro" id="IPR035906">
    <property type="entry name" value="MetI-like_sf"/>
</dbReference>
<comment type="subunit">
    <text evidence="2">The complex is composed of two ATP-binding proteins (CysA), two transmembrane proteins (CysT and CysW) and a solute-binding protein (CysP).</text>
</comment>
<protein>
    <submittedName>
        <fullName evidence="11">Sulfate ABC transporter permease subunit CysW</fullName>
    </submittedName>
</protein>
<dbReference type="PANTHER" id="PTHR30406">
    <property type="entry name" value="SULFATE TRANSPORT SYSTEM PERMEASE PROTEIN"/>
    <property type="match status" value="1"/>
</dbReference>
<gene>
    <name evidence="11" type="primary">cysW</name>
    <name evidence="11" type="ORF">C1280_09195</name>
</gene>
<evidence type="ECO:0000313" key="12">
    <source>
        <dbReference type="Proteomes" id="UP000245802"/>
    </source>
</evidence>
<proteinExistence type="predicted"/>
<keyword evidence="4 9" id="KW-0812">Transmembrane</keyword>
<organism evidence="11 12">
    <name type="scientific">Gemmata obscuriglobus</name>
    <dbReference type="NCBI Taxonomy" id="114"/>
    <lineage>
        <taxon>Bacteria</taxon>
        <taxon>Pseudomonadati</taxon>
        <taxon>Planctomycetota</taxon>
        <taxon>Planctomycetia</taxon>
        <taxon>Gemmatales</taxon>
        <taxon>Gemmataceae</taxon>
        <taxon>Gemmata</taxon>
    </lineage>
</organism>
<feature type="transmembrane region" description="Helical" evidence="9">
    <location>
        <begin position="204"/>
        <end position="231"/>
    </location>
</feature>
<dbReference type="InterPro" id="IPR000515">
    <property type="entry name" value="MetI-like"/>
</dbReference>
<name>A0A2Z3GYQ3_9BACT</name>
<keyword evidence="5 9" id="KW-1133">Transmembrane helix</keyword>
<dbReference type="Pfam" id="PF00528">
    <property type="entry name" value="BPD_transp_1"/>
    <property type="match status" value="1"/>
</dbReference>
<dbReference type="SUPFAM" id="SSF161098">
    <property type="entry name" value="MetI-like"/>
    <property type="match status" value="1"/>
</dbReference>
<evidence type="ECO:0000313" key="11">
    <source>
        <dbReference type="EMBL" id="AWM37182.1"/>
    </source>
</evidence>
<feature type="transmembrane region" description="Helical" evidence="9">
    <location>
        <begin position="20"/>
        <end position="47"/>
    </location>
</feature>
<reference evidence="11 12" key="1">
    <citation type="submission" date="2018-01" db="EMBL/GenBank/DDBJ databases">
        <title>G. obscuriglobus.</title>
        <authorList>
            <person name="Franke J."/>
            <person name="Blomberg W."/>
            <person name="Selmecki A."/>
        </authorList>
    </citation>
    <scope>NUCLEOTIDE SEQUENCE [LARGE SCALE GENOMIC DNA]</scope>
    <source>
        <strain evidence="11 12">DSM 5831</strain>
    </source>
</reference>
<dbReference type="InterPro" id="IPR005667">
    <property type="entry name" value="Sulph_transpt2"/>
</dbReference>